<dbReference type="Gene3D" id="1.25.40.10">
    <property type="entry name" value="Tetratricopeptide repeat domain"/>
    <property type="match status" value="3"/>
</dbReference>
<sequence length="628" mass="71395">MAEETQIVRKLSYFGTNDPRPFPDYSPKKPSIKDSELVHHISITLKQRRCENLLRALKPFESKFRPDHLIWVMMNIRNDYKLVLDFFQWYSLRRDPSLEACCIVIQIAAAARDLVMVHGLIRDFWTKPNLDLNIAFSAFLEKLIYTYKTWGACPRVFDIFFQVLLEVGILENARKVLDKMLNYGLVLSVDSCNCYLSRLLVSAHGPPMTMNAYKELSELGVCWNTATYNIIIHCLCLISKVEVAHALLMKMELKGCVPDVISYSTVIDGYAKVQELDVILKMAEEMRVKGQKPNNFTFNSIVDLLCKSGKVVDAEKLLREMIRQGVTPDKVIYATLIDGFCRSRNVSAAFRLFGEMQEHELFVDSVVYASLICGLCHIGELAEADKLFNEMLGRGLEADVITYTALIDGYCKGGKIRTAFSLHNQMVLRGLVPNVVTYTALADGLCKQVQGLRLMRDMELAGIWPDIYTYTTLIDAHCKSGEMSRAHELLREMLHKGIRPTVVTFNVLMTGFCRSGMLEDGEKLLEWMLEKGVMPNTSTYNSLMKRYCIQKNMGSATEIYRSFIRKKRYAEARELFGKMREEGLHGDPAIYGTFLDMKYKEGDVNATLQLCDESIENCLVSKSSSGVT</sequence>
<feature type="repeat" description="PPR" evidence="2">
    <location>
        <begin position="466"/>
        <end position="500"/>
    </location>
</feature>
<feature type="repeat" description="PPR" evidence="2">
    <location>
        <begin position="224"/>
        <end position="258"/>
    </location>
</feature>
<accession>A0AAV1CBV0</accession>
<dbReference type="Pfam" id="PF01535">
    <property type="entry name" value="PPR"/>
    <property type="match status" value="1"/>
</dbReference>
<feature type="repeat" description="PPR" evidence="2">
    <location>
        <begin position="259"/>
        <end position="293"/>
    </location>
</feature>
<dbReference type="InterPro" id="IPR011990">
    <property type="entry name" value="TPR-like_helical_dom_sf"/>
</dbReference>
<evidence type="ECO:0000313" key="4">
    <source>
        <dbReference type="Proteomes" id="UP001161247"/>
    </source>
</evidence>
<evidence type="ECO:0000313" key="3">
    <source>
        <dbReference type="EMBL" id="CAI9092900.1"/>
    </source>
</evidence>
<gene>
    <name evidence="3" type="ORF">OLC1_LOCUS4454</name>
</gene>
<feature type="repeat" description="PPR" evidence="2">
    <location>
        <begin position="364"/>
        <end position="398"/>
    </location>
</feature>
<feature type="repeat" description="PPR" evidence="2">
    <location>
        <begin position="329"/>
        <end position="363"/>
    </location>
</feature>
<feature type="repeat" description="PPR" evidence="2">
    <location>
        <begin position="294"/>
        <end position="328"/>
    </location>
</feature>
<dbReference type="PANTHER" id="PTHR47942">
    <property type="entry name" value="TETRATRICOPEPTIDE REPEAT (TPR)-LIKE SUPERFAMILY PROTEIN-RELATED"/>
    <property type="match status" value="1"/>
</dbReference>
<dbReference type="InterPro" id="IPR051222">
    <property type="entry name" value="PPR/CCM1_RNA-binding"/>
</dbReference>
<dbReference type="Pfam" id="PF12854">
    <property type="entry name" value="PPR_1"/>
    <property type="match status" value="1"/>
</dbReference>
<protein>
    <submittedName>
        <fullName evidence="3">OLC1v1028258C1</fullName>
    </submittedName>
</protein>
<dbReference type="AlphaFoldDB" id="A0AAV1CBV0"/>
<dbReference type="EMBL" id="OX459119">
    <property type="protein sequence ID" value="CAI9092900.1"/>
    <property type="molecule type" value="Genomic_DNA"/>
</dbReference>
<dbReference type="PANTHER" id="PTHR47942:SF16">
    <property type="entry name" value="PENTATRICOPEPTIDE REPEAT DOMAIN CONTAINING PROTEIN-RELATED"/>
    <property type="match status" value="1"/>
</dbReference>
<organism evidence="3 4">
    <name type="scientific">Oldenlandia corymbosa var. corymbosa</name>
    <dbReference type="NCBI Taxonomy" id="529605"/>
    <lineage>
        <taxon>Eukaryota</taxon>
        <taxon>Viridiplantae</taxon>
        <taxon>Streptophyta</taxon>
        <taxon>Embryophyta</taxon>
        <taxon>Tracheophyta</taxon>
        <taxon>Spermatophyta</taxon>
        <taxon>Magnoliopsida</taxon>
        <taxon>eudicotyledons</taxon>
        <taxon>Gunneridae</taxon>
        <taxon>Pentapetalae</taxon>
        <taxon>asterids</taxon>
        <taxon>lamiids</taxon>
        <taxon>Gentianales</taxon>
        <taxon>Rubiaceae</taxon>
        <taxon>Rubioideae</taxon>
        <taxon>Spermacoceae</taxon>
        <taxon>Hedyotis-Oldenlandia complex</taxon>
        <taxon>Oldenlandia</taxon>
    </lineage>
</organism>
<evidence type="ECO:0000256" key="2">
    <source>
        <dbReference type="PROSITE-ProRule" id="PRU00708"/>
    </source>
</evidence>
<keyword evidence="1" id="KW-0677">Repeat</keyword>
<dbReference type="PROSITE" id="PS51375">
    <property type="entry name" value="PPR"/>
    <property type="match status" value="8"/>
</dbReference>
<feature type="repeat" description="PPR" evidence="2">
    <location>
        <begin position="399"/>
        <end position="433"/>
    </location>
</feature>
<dbReference type="InterPro" id="IPR002885">
    <property type="entry name" value="PPR_rpt"/>
</dbReference>
<feature type="repeat" description="PPR" evidence="2">
    <location>
        <begin position="501"/>
        <end position="535"/>
    </location>
</feature>
<dbReference type="NCBIfam" id="TIGR00756">
    <property type="entry name" value="PPR"/>
    <property type="match status" value="8"/>
</dbReference>
<evidence type="ECO:0000256" key="1">
    <source>
        <dbReference type="ARBA" id="ARBA00022737"/>
    </source>
</evidence>
<proteinExistence type="predicted"/>
<dbReference type="Proteomes" id="UP001161247">
    <property type="component" value="Chromosome 2"/>
</dbReference>
<reference evidence="3" key="1">
    <citation type="submission" date="2023-03" db="EMBL/GenBank/DDBJ databases">
        <authorList>
            <person name="Julca I."/>
        </authorList>
    </citation>
    <scope>NUCLEOTIDE SEQUENCE</scope>
</reference>
<keyword evidence="4" id="KW-1185">Reference proteome</keyword>
<name>A0AAV1CBV0_OLDCO</name>
<dbReference type="Pfam" id="PF13041">
    <property type="entry name" value="PPR_2"/>
    <property type="match status" value="4"/>
</dbReference>